<name>A0A8K0CB48_IGNLU</name>
<reference evidence="2" key="1">
    <citation type="submission" date="2019-08" db="EMBL/GenBank/DDBJ databases">
        <title>The genome of the North American firefly Photinus pyralis.</title>
        <authorList>
            <consortium name="Photinus pyralis genome working group"/>
            <person name="Fallon T.R."/>
            <person name="Sander Lower S.E."/>
            <person name="Weng J.-K."/>
        </authorList>
    </citation>
    <scope>NUCLEOTIDE SEQUENCE</scope>
    <source>
        <strain evidence="2">TRF0915ILg1</strain>
        <tissue evidence="2">Whole body</tissue>
    </source>
</reference>
<dbReference type="Proteomes" id="UP000801492">
    <property type="component" value="Unassembled WGS sequence"/>
</dbReference>
<proteinExistence type="predicted"/>
<evidence type="ECO:0000256" key="1">
    <source>
        <dbReference type="SAM" id="MobiDB-lite"/>
    </source>
</evidence>
<feature type="region of interest" description="Disordered" evidence="1">
    <location>
        <begin position="1"/>
        <end position="32"/>
    </location>
</feature>
<dbReference type="EMBL" id="VTPC01090245">
    <property type="protein sequence ID" value="KAF2884004.1"/>
    <property type="molecule type" value="Genomic_DNA"/>
</dbReference>
<evidence type="ECO:0000313" key="2">
    <source>
        <dbReference type="EMBL" id="KAF2884004.1"/>
    </source>
</evidence>
<keyword evidence="3" id="KW-1185">Reference proteome</keyword>
<sequence length="150" mass="17369">MNAKIGKKDEYVETIGRHSAHKETNENGESATKAAREVVGIVKKKNQDSWFDNKCEKAIKQGNEVHKSYITRQTREREENFKVPRSDKICRRRKFEYQQLLNMEKEFNGNNAKNAHRFGKRLRRGYKPHTALCGDATGEIISDKKGLKTT</sequence>
<gene>
    <name evidence="2" type="ORF">ILUMI_22178</name>
</gene>
<evidence type="ECO:0000313" key="3">
    <source>
        <dbReference type="Proteomes" id="UP000801492"/>
    </source>
</evidence>
<feature type="compositionally biased region" description="Basic and acidic residues" evidence="1">
    <location>
        <begin position="1"/>
        <end position="11"/>
    </location>
</feature>
<dbReference type="AlphaFoldDB" id="A0A8K0CB48"/>
<accession>A0A8K0CB48</accession>
<organism evidence="2 3">
    <name type="scientific">Ignelater luminosus</name>
    <name type="common">Cucubano</name>
    <name type="synonym">Pyrophorus luminosus</name>
    <dbReference type="NCBI Taxonomy" id="2038154"/>
    <lineage>
        <taxon>Eukaryota</taxon>
        <taxon>Metazoa</taxon>
        <taxon>Ecdysozoa</taxon>
        <taxon>Arthropoda</taxon>
        <taxon>Hexapoda</taxon>
        <taxon>Insecta</taxon>
        <taxon>Pterygota</taxon>
        <taxon>Neoptera</taxon>
        <taxon>Endopterygota</taxon>
        <taxon>Coleoptera</taxon>
        <taxon>Polyphaga</taxon>
        <taxon>Elateriformia</taxon>
        <taxon>Elateroidea</taxon>
        <taxon>Elateridae</taxon>
        <taxon>Agrypninae</taxon>
        <taxon>Pyrophorini</taxon>
        <taxon>Ignelater</taxon>
    </lineage>
</organism>
<comment type="caution">
    <text evidence="2">The sequence shown here is derived from an EMBL/GenBank/DDBJ whole genome shotgun (WGS) entry which is preliminary data.</text>
</comment>
<protein>
    <submittedName>
        <fullName evidence="2">Uncharacterized protein</fullName>
    </submittedName>
</protein>
<dbReference type="OrthoDB" id="8238224at2759"/>